<accession>A0A6P1UYJ0</accession>
<dbReference type="PANTHER" id="PTHR34611:SF2">
    <property type="entry name" value="INACTIVE RECOMBINATION-PROMOTING NUCLEASE-LIKE PROTEIN RPNE-RELATED"/>
    <property type="match status" value="1"/>
</dbReference>
<organism evidence="3 4">
    <name type="scientific">Klebsiella michiganensis</name>
    <dbReference type="NCBI Taxonomy" id="1134687"/>
    <lineage>
        <taxon>Bacteria</taxon>
        <taxon>Pseudomonadati</taxon>
        <taxon>Pseudomonadota</taxon>
        <taxon>Gammaproteobacteria</taxon>
        <taxon>Enterobacterales</taxon>
        <taxon>Enterobacteriaceae</taxon>
        <taxon>Klebsiella/Raoultella group</taxon>
        <taxon>Klebsiella</taxon>
    </lineage>
</organism>
<dbReference type="EMBL" id="CP048108">
    <property type="protein sequence ID" value="QHS46712.1"/>
    <property type="molecule type" value="Genomic_DNA"/>
</dbReference>
<dbReference type="NCBIfam" id="TIGR01784">
    <property type="entry name" value="T_den_put_tspse"/>
    <property type="match status" value="1"/>
</dbReference>
<dbReference type="Pfam" id="PF04754">
    <property type="entry name" value="Transposase_31"/>
    <property type="match status" value="1"/>
</dbReference>
<dbReference type="AlphaFoldDB" id="A0A6P1UYJ0"/>
<name>A0A6P1UYJ0_9ENTR</name>
<dbReference type="InterPro" id="IPR051699">
    <property type="entry name" value="Rpn/YhgA-like_nuclease"/>
</dbReference>
<feature type="domain" description="Transposase (putative) YhgA-like" evidence="2">
    <location>
        <begin position="7"/>
        <end position="208"/>
    </location>
</feature>
<gene>
    <name evidence="3" type="ORF">GW952_14450</name>
</gene>
<dbReference type="PANTHER" id="PTHR34611">
    <property type="match status" value="1"/>
</dbReference>
<evidence type="ECO:0000313" key="3">
    <source>
        <dbReference type="EMBL" id="QHS46712.1"/>
    </source>
</evidence>
<dbReference type="InterPro" id="IPR006842">
    <property type="entry name" value="Transposase_31"/>
</dbReference>
<evidence type="ECO:0000256" key="1">
    <source>
        <dbReference type="ARBA" id="ARBA00009787"/>
    </source>
</evidence>
<comment type="similarity">
    <text evidence="1">Belongs to the Rpn/YhgA-like nuclease family.</text>
</comment>
<dbReference type="RefSeq" id="WP_160741763.1">
    <property type="nucleotide sequence ID" value="NZ_CP048108.1"/>
</dbReference>
<proteinExistence type="inferred from homology"/>
<evidence type="ECO:0000259" key="2">
    <source>
        <dbReference type="Pfam" id="PF04754"/>
    </source>
</evidence>
<evidence type="ECO:0000313" key="4">
    <source>
        <dbReference type="Proteomes" id="UP000464389"/>
    </source>
</evidence>
<dbReference type="InterPro" id="IPR010106">
    <property type="entry name" value="RpnA"/>
</dbReference>
<protein>
    <submittedName>
        <fullName evidence="3">Rpn family recombination-promoting nuclease/putative transposase</fullName>
    </submittedName>
</protein>
<dbReference type="GO" id="GO:1990238">
    <property type="term" value="F:double-stranded DNA endonuclease activity"/>
    <property type="evidence" value="ECO:0007669"/>
    <property type="project" value="TreeGrafter"/>
</dbReference>
<reference evidence="3 4" key="1">
    <citation type="submission" date="2020-01" db="EMBL/GenBank/DDBJ databases">
        <title>Bactrocera dorsalis gut bacteria genome.</title>
        <authorList>
            <person name="Zhang H."/>
            <person name="Cai Z."/>
        </authorList>
    </citation>
    <scope>NUCLEOTIDE SEQUENCE [LARGE SCALE GENOMIC DNA]</scope>
    <source>
        <strain evidence="3 4">BD177</strain>
    </source>
</reference>
<dbReference type="GO" id="GO:0006310">
    <property type="term" value="P:DNA recombination"/>
    <property type="evidence" value="ECO:0007669"/>
    <property type="project" value="TreeGrafter"/>
</dbReference>
<sequence length="311" mass="35625">MERFSRTPHDAIFRQMLAQKEVARDFLQLYLPAQFLSICDLNTLQLASGSFIEEDLRSSYSDILYSLQTRHGAGYIYALIEHQSSPDKLMAFRLMRYTLAAMQRHLDAGHNTLPLVVPILFYHGTVSPWPHTLNWLQLFDHPELAGALYGGDFPLVDLTVMPDNHILRHQRMAMLELLQKHIRQRDLAELQPMLITLLAQGYLTENQINTLISYMLQAGTTEKPGPLIRELAKQSPRHKELLMTIAEWLEEKGRKKGRKEGRQEGLQEGLQEGRREISRSIALKMLACGLEPKMVMELTGLSQEELSSLSH</sequence>
<dbReference type="Proteomes" id="UP000464389">
    <property type="component" value="Chromosome"/>
</dbReference>